<keyword evidence="3" id="KW-0479">Metal-binding</keyword>
<dbReference type="Gene3D" id="3.30.710.10">
    <property type="entry name" value="Potassium Channel Kv1.1, Chain A"/>
    <property type="match status" value="1"/>
</dbReference>
<feature type="compositionally biased region" description="Basic and acidic residues" evidence="12">
    <location>
        <begin position="270"/>
        <end position="280"/>
    </location>
</feature>
<evidence type="ECO:0000256" key="7">
    <source>
        <dbReference type="ARBA" id="ARBA00023015"/>
    </source>
</evidence>
<dbReference type="InterPro" id="IPR011333">
    <property type="entry name" value="SKP1/BTB/POZ_sf"/>
</dbReference>
<dbReference type="Gene3D" id="3.30.160.60">
    <property type="entry name" value="Classic Zinc Finger"/>
    <property type="match status" value="6"/>
</dbReference>
<dbReference type="SUPFAM" id="SSF57667">
    <property type="entry name" value="beta-beta-alpha zinc fingers"/>
    <property type="match status" value="4"/>
</dbReference>
<evidence type="ECO:0000256" key="5">
    <source>
        <dbReference type="ARBA" id="ARBA00022771"/>
    </source>
</evidence>
<feature type="domain" description="C2H2-type" evidence="14">
    <location>
        <begin position="497"/>
        <end position="525"/>
    </location>
</feature>
<evidence type="ECO:0000256" key="6">
    <source>
        <dbReference type="ARBA" id="ARBA00022833"/>
    </source>
</evidence>
<dbReference type="AlphaFoldDB" id="A0A9Q0EQE9"/>
<dbReference type="SUPFAM" id="SSF54695">
    <property type="entry name" value="POZ domain"/>
    <property type="match status" value="1"/>
</dbReference>
<dbReference type="GO" id="GO:0003677">
    <property type="term" value="F:DNA binding"/>
    <property type="evidence" value="ECO:0007669"/>
    <property type="project" value="UniProtKB-KW"/>
</dbReference>
<dbReference type="PROSITE" id="PS00028">
    <property type="entry name" value="ZINC_FINGER_C2H2_1"/>
    <property type="match status" value="7"/>
</dbReference>
<reference evidence="15" key="1">
    <citation type="submission" date="2022-07" db="EMBL/GenBank/DDBJ databases">
        <title>Chromosome-level genome of Muraenolepis orangiensis.</title>
        <authorList>
            <person name="Kim J."/>
        </authorList>
    </citation>
    <scope>NUCLEOTIDE SEQUENCE</scope>
    <source>
        <strain evidence="15">KU_S4_2022</strain>
        <tissue evidence="15">Muscle</tissue>
    </source>
</reference>
<dbReference type="FunFam" id="3.30.160.60:FF:001156">
    <property type="entry name" value="Zinc finger protein 407"/>
    <property type="match status" value="1"/>
</dbReference>
<dbReference type="PANTHER" id="PTHR24394">
    <property type="entry name" value="ZINC FINGER PROTEIN"/>
    <property type="match status" value="1"/>
</dbReference>
<evidence type="ECO:0000256" key="4">
    <source>
        <dbReference type="ARBA" id="ARBA00022737"/>
    </source>
</evidence>
<evidence type="ECO:0000256" key="9">
    <source>
        <dbReference type="ARBA" id="ARBA00023163"/>
    </source>
</evidence>
<dbReference type="PROSITE" id="PS50097">
    <property type="entry name" value="BTB"/>
    <property type="match status" value="1"/>
</dbReference>
<dbReference type="GO" id="GO:0000981">
    <property type="term" value="F:DNA-binding transcription factor activity, RNA polymerase II-specific"/>
    <property type="evidence" value="ECO:0007669"/>
    <property type="project" value="TreeGrafter"/>
</dbReference>
<feature type="region of interest" description="Disordered" evidence="12">
    <location>
        <begin position="114"/>
        <end position="280"/>
    </location>
</feature>
<feature type="domain" description="C2H2-type" evidence="14">
    <location>
        <begin position="405"/>
        <end position="432"/>
    </location>
</feature>
<evidence type="ECO:0008006" key="17">
    <source>
        <dbReference type="Google" id="ProtNLM"/>
    </source>
</evidence>
<dbReference type="SMART" id="SM00225">
    <property type="entry name" value="BTB"/>
    <property type="match status" value="1"/>
</dbReference>
<feature type="compositionally biased region" description="Basic and acidic residues" evidence="12">
    <location>
        <begin position="145"/>
        <end position="157"/>
    </location>
</feature>
<dbReference type="FunFam" id="3.30.160.60:FF:001498">
    <property type="entry name" value="Zinc finger protein 404"/>
    <property type="match status" value="1"/>
</dbReference>
<evidence type="ECO:0000256" key="2">
    <source>
        <dbReference type="ARBA" id="ARBA00006991"/>
    </source>
</evidence>
<organism evidence="15 16">
    <name type="scientific">Muraenolepis orangiensis</name>
    <name type="common">Patagonian moray cod</name>
    <dbReference type="NCBI Taxonomy" id="630683"/>
    <lineage>
        <taxon>Eukaryota</taxon>
        <taxon>Metazoa</taxon>
        <taxon>Chordata</taxon>
        <taxon>Craniata</taxon>
        <taxon>Vertebrata</taxon>
        <taxon>Euteleostomi</taxon>
        <taxon>Actinopterygii</taxon>
        <taxon>Neopterygii</taxon>
        <taxon>Teleostei</taxon>
        <taxon>Neoteleostei</taxon>
        <taxon>Acanthomorphata</taxon>
        <taxon>Zeiogadaria</taxon>
        <taxon>Gadariae</taxon>
        <taxon>Gadiformes</taxon>
        <taxon>Muraenolepidoidei</taxon>
        <taxon>Muraenolepididae</taxon>
        <taxon>Muraenolepis</taxon>
    </lineage>
</organism>
<keyword evidence="6" id="KW-0862">Zinc</keyword>
<sequence length="658" mass="72817">MAHKMSHGRLLLQRLQQQREMDFLCDITMAVSEVEFRAHRNILAAFSEYFSSQTQRGPEVTTLDPDKVSRFALEKLLEFVYTGHMSLSRDRLADVRGAAVFLGMPEAMQYLEENPEGLEREHDPNCSSPPLSPQPQAGASLLSYGDDREGDEKGDERGNEDDDHDGGMEGVGDGSSSTAATWDAPAPLARKRVRKPKLYCDFETTTPTSDPEDTRVSRGHRGRGRGRGSGRGRRRGRGVSPRGVSPSDNAIVEGEGTGAASDDGSGSEGANDKDSNVNKKEELEEKYTGLDYRDADWVAEGLEPSGERSQIPEDKEKKATACTECGRLFTEASSLRRHMKIHRGLKPFKCLFCSKTFRQATQLKTHLRVHTGEKPFTCSHCDKCFAQKCQLIAHCRMHHGQEKPFGCEHCGLKFATSSNYKMHNRLHSGEKPYVCDVCGQTFAQSSTLTYHKRRHTGEKPYQCVTPYKCSHCDANFMTSSELKKHTRRLHPEGNPSVQCLLCGNRFASVKNMIKHQKKAHADEVRHHKERARAGNHPVAFVQSKLPQSSKALLGVSDNGTPNPQPQTPNVTPAQCFKVEQTDTVIGTTHDAAGADHGLDSVTFEADQEAQATTTIGSDALHALVEQLRPSSPPQSVQEIVIIRTLDDPEEGALIPEHH</sequence>
<keyword evidence="10" id="KW-0539">Nucleus</keyword>
<feature type="domain" description="C2H2-type" evidence="14">
    <location>
        <begin position="467"/>
        <end position="495"/>
    </location>
</feature>
<evidence type="ECO:0000256" key="3">
    <source>
        <dbReference type="ARBA" id="ARBA00022723"/>
    </source>
</evidence>
<evidence type="ECO:0000256" key="10">
    <source>
        <dbReference type="ARBA" id="ARBA00023242"/>
    </source>
</evidence>
<evidence type="ECO:0000313" key="15">
    <source>
        <dbReference type="EMBL" id="KAJ3611677.1"/>
    </source>
</evidence>
<feature type="domain" description="C2H2-type" evidence="14">
    <location>
        <begin position="433"/>
        <end position="460"/>
    </location>
</feature>
<comment type="caution">
    <text evidence="15">The sequence shown here is derived from an EMBL/GenBank/DDBJ whole genome shotgun (WGS) entry which is preliminary data.</text>
</comment>
<dbReference type="PANTHER" id="PTHR24394:SF29">
    <property type="entry name" value="MYONEURIN"/>
    <property type="match status" value="1"/>
</dbReference>
<dbReference type="OrthoDB" id="427030at2759"/>
<name>A0A9Q0EQE9_9TELE</name>
<feature type="compositionally biased region" description="Basic residues" evidence="12">
    <location>
        <begin position="217"/>
        <end position="237"/>
    </location>
</feature>
<protein>
    <recommendedName>
        <fullName evidence="17">Myoneurin</fullName>
    </recommendedName>
</protein>
<accession>A0A9Q0EQE9</accession>
<dbReference type="InterPro" id="IPR013087">
    <property type="entry name" value="Znf_C2H2_type"/>
</dbReference>
<dbReference type="EMBL" id="JANIIK010000037">
    <property type="protein sequence ID" value="KAJ3611677.1"/>
    <property type="molecule type" value="Genomic_DNA"/>
</dbReference>
<feature type="compositionally biased region" description="Low complexity" evidence="12">
    <location>
        <begin position="238"/>
        <end position="247"/>
    </location>
</feature>
<dbReference type="PROSITE" id="PS50157">
    <property type="entry name" value="ZINC_FINGER_C2H2_2"/>
    <property type="match status" value="7"/>
</dbReference>
<dbReference type="Pfam" id="PF00651">
    <property type="entry name" value="BTB"/>
    <property type="match status" value="1"/>
</dbReference>
<feature type="compositionally biased region" description="Polar residues" evidence="12">
    <location>
        <begin position="125"/>
        <end position="137"/>
    </location>
</feature>
<dbReference type="InterPro" id="IPR036236">
    <property type="entry name" value="Znf_C2H2_sf"/>
</dbReference>
<keyword evidence="8" id="KW-0238">DNA-binding</keyword>
<evidence type="ECO:0000259" key="13">
    <source>
        <dbReference type="PROSITE" id="PS50097"/>
    </source>
</evidence>
<feature type="domain" description="C2H2-type" evidence="14">
    <location>
        <begin position="376"/>
        <end position="404"/>
    </location>
</feature>
<evidence type="ECO:0000256" key="12">
    <source>
        <dbReference type="SAM" id="MobiDB-lite"/>
    </source>
</evidence>
<feature type="domain" description="C2H2-type" evidence="14">
    <location>
        <begin position="320"/>
        <end position="347"/>
    </location>
</feature>
<proteinExistence type="inferred from homology"/>
<evidence type="ECO:0000256" key="8">
    <source>
        <dbReference type="ARBA" id="ARBA00023125"/>
    </source>
</evidence>
<dbReference type="Proteomes" id="UP001148018">
    <property type="component" value="Unassembled WGS sequence"/>
</dbReference>
<dbReference type="GO" id="GO:0008270">
    <property type="term" value="F:zinc ion binding"/>
    <property type="evidence" value="ECO:0007669"/>
    <property type="project" value="UniProtKB-KW"/>
</dbReference>
<gene>
    <name evidence="15" type="ORF">NHX12_021691</name>
</gene>
<keyword evidence="7" id="KW-0805">Transcription regulation</keyword>
<dbReference type="FunFam" id="3.30.160.60:FF:000110">
    <property type="entry name" value="Zinc finger protein-like"/>
    <property type="match status" value="1"/>
</dbReference>
<feature type="domain" description="BTB" evidence="13">
    <location>
        <begin position="25"/>
        <end position="89"/>
    </location>
</feature>
<feature type="domain" description="C2H2-type" evidence="14">
    <location>
        <begin position="348"/>
        <end position="375"/>
    </location>
</feature>
<comment type="similarity">
    <text evidence="2">Belongs to the krueppel C2H2-type zinc-finger protein family.</text>
</comment>
<evidence type="ECO:0000259" key="14">
    <source>
        <dbReference type="PROSITE" id="PS50157"/>
    </source>
</evidence>
<keyword evidence="9" id="KW-0804">Transcription</keyword>
<dbReference type="InterPro" id="IPR000210">
    <property type="entry name" value="BTB/POZ_dom"/>
</dbReference>
<dbReference type="GO" id="GO:0005634">
    <property type="term" value="C:nucleus"/>
    <property type="evidence" value="ECO:0007669"/>
    <property type="project" value="UniProtKB-SubCell"/>
</dbReference>
<evidence type="ECO:0000256" key="11">
    <source>
        <dbReference type="PROSITE-ProRule" id="PRU00042"/>
    </source>
</evidence>
<evidence type="ECO:0000313" key="16">
    <source>
        <dbReference type="Proteomes" id="UP001148018"/>
    </source>
</evidence>
<dbReference type="SMART" id="SM00355">
    <property type="entry name" value="ZnF_C2H2"/>
    <property type="match status" value="7"/>
</dbReference>
<keyword evidence="16" id="KW-1185">Reference proteome</keyword>
<evidence type="ECO:0000256" key="1">
    <source>
        <dbReference type="ARBA" id="ARBA00004123"/>
    </source>
</evidence>
<keyword evidence="5 11" id="KW-0863">Zinc-finger</keyword>
<keyword evidence="4" id="KW-0677">Repeat</keyword>
<dbReference type="FunFam" id="3.30.160.60:FF:000478">
    <property type="entry name" value="Zinc finger protein 133"/>
    <property type="match status" value="1"/>
</dbReference>
<dbReference type="Pfam" id="PF00096">
    <property type="entry name" value="zf-C2H2"/>
    <property type="match status" value="4"/>
</dbReference>
<comment type="subcellular location">
    <subcellularLocation>
        <location evidence="1">Nucleus</location>
    </subcellularLocation>
</comment>